<dbReference type="EMBL" id="CP003989">
    <property type="protein sequence ID" value="AGA31994.1"/>
    <property type="molecule type" value="Genomic_DNA"/>
</dbReference>
<dbReference type="PATRIC" id="fig|1255043.3.peg.283"/>
<reference evidence="1" key="1">
    <citation type="submission" date="2015-12" db="EMBL/GenBank/DDBJ databases">
        <authorList>
            <person name="Tikhonova T.V."/>
            <person name="Pavlov A.R."/>
            <person name="Beletsky A.V."/>
            <person name="Mardanov A.V."/>
            <person name="Sorokin D.Y."/>
            <person name="Ravin N.V."/>
            <person name="Popov V.O."/>
        </authorList>
    </citation>
    <scope>NUCLEOTIDE SEQUENCE</scope>
    <source>
        <strain evidence="1">DSM 14787</strain>
    </source>
</reference>
<protein>
    <submittedName>
        <fullName evidence="1">Uncharacterized protein</fullName>
    </submittedName>
</protein>
<evidence type="ECO:0000313" key="1">
    <source>
        <dbReference type="EMBL" id="AGA31994.1"/>
    </source>
</evidence>
<dbReference type="Proteomes" id="UP000010809">
    <property type="component" value="Chromosome"/>
</dbReference>
<accession>L0DQY7</accession>
<evidence type="ECO:0000313" key="2">
    <source>
        <dbReference type="Proteomes" id="UP000010809"/>
    </source>
</evidence>
<dbReference type="AlphaFoldDB" id="L0DQY7"/>
<organism evidence="1 2">
    <name type="scientific">Thioalkalivibrio nitratireducens (strain DSM 14787 / UNIQEM 213 / ALEN2)</name>
    <dbReference type="NCBI Taxonomy" id="1255043"/>
    <lineage>
        <taxon>Bacteria</taxon>
        <taxon>Pseudomonadati</taxon>
        <taxon>Pseudomonadota</taxon>
        <taxon>Gammaproteobacteria</taxon>
        <taxon>Chromatiales</taxon>
        <taxon>Ectothiorhodospiraceae</taxon>
        <taxon>Thioalkalivibrio</taxon>
    </lineage>
</organism>
<gene>
    <name evidence="1" type="ordered locus">TVNIR_0283</name>
</gene>
<proteinExistence type="predicted"/>
<dbReference type="HOGENOM" id="CLU_3067243_0_0_6"/>
<name>L0DQY7_THIND</name>
<sequence>MGRVLHACERSPGFSLHGDWFTVYTNHRPSFFKPPLPYRLPVSWRISMISSSP</sequence>
<keyword evidence="2" id="KW-1185">Reference proteome</keyword>
<dbReference type="KEGG" id="tni:TVNIR_0283"/>